<dbReference type="InterPro" id="IPR020476">
    <property type="entry name" value="Nudix_hydrolase"/>
</dbReference>
<comment type="catalytic activity">
    <reaction evidence="5">
        <text>di-trans,octa-cis-undecaprenyl diphosphate + H2O = di-trans,octa-cis-undecaprenyl phosphate + phosphate + H(+)</text>
        <dbReference type="Rhea" id="RHEA:28094"/>
        <dbReference type="ChEBI" id="CHEBI:15377"/>
        <dbReference type="ChEBI" id="CHEBI:15378"/>
        <dbReference type="ChEBI" id="CHEBI:43474"/>
        <dbReference type="ChEBI" id="CHEBI:58405"/>
        <dbReference type="ChEBI" id="CHEBI:60392"/>
        <dbReference type="EC" id="3.6.1.27"/>
    </reaction>
</comment>
<feature type="transmembrane region" description="Helical" evidence="6">
    <location>
        <begin position="325"/>
        <end position="342"/>
    </location>
</feature>
<dbReference type="PROSITE" id="PS51462">
    <property type="entry name" value="NUDIX"/>
    <property type="match status" value="1"/>
</dbReference>
<reference evidence="9 10" key="1">
    <citation type="journal article" date="2017" name="Front. Microbiol.">
        <title>Strong Genomic and Phenotypic Heterogeneity in the Aeromonas sobria Species Complex.</title>
        <authorList>
            <person name="Gauthier J."/>
            <person name="Vincent A.T."/>
            <person name="Charette S.J."/>
            <person name="Derome N."/>
        </authorList>
    </citation>
    <scope>NUCLEOTIDE SEQUENCE [LARGE SCALE GENOMIC DNA]</scope>
    <source>
        <strain evidence="9 10">JF2635</strain>
    </source>
</reference>
<dbReference type="InterPro" id="IPR036938">
    <property type="entry name" value="PAP2/HPO_sf"/>
</dbReference>
<feature type="transmembrane region" description="Helical" evidence="6">
    <location>
        <begin position="299"/>
        <end position="319"/>
    </location>
</feature>
<protein>
    <recommendedName>
        <fullName evidence="2">undecaprenyl-diphosphate phosphatase</fullName>
        <ecNumber evidence="2">3.6.1.27</ecNumber>
    </recommendedName>
    <alternativeName>
        <fullName evidence="4">Undecaprenyl pyrophosphate phosphatase</fullName>
    </alternativeName>
</protein>
<evidence type="ECO:0000259" key="8">
    <source>
        <dbReference type="PROSITE" id="PS51462"/>
    </source>
</evidence>
<keyword evidence="3" id="KW-0378">Hydrolase</keyword>
<feature type="transmembrane region" description="Helical" evidence="6">
    <location>
        <begin position="270"/>
        <end position="292"/>
    </location>
</feature>
<sequence>MSRTLFLLLLTLFTVAPALSAELAAPTAAACAIRHQDQLLLVQDRISSRYSLSGGYIDGGESPQQAALRELYEETGLPGEVVQELGRWQRAVIFACRTLEPILAQRNSAAQQGAGFVSILQAPNLGGEILNARLIAIDQLPREQRRFPDQLDWLQSRLDQVPESEVRWQADFVAQGSALHQAEIPLMMGLQQWLGPDVWWLSVSNLFGSGGFQLALIPLLLPLLGWPRLRQLLFAMLWLGLLVQAGKEGIGWPRPFHLQPLLATQSAQGFGMPSGHTASALLFWGALLGWLWPTHRWRAISLALLLALVTGLARIWLGVHFISDVAAGLLIGGLLLAARPCWRMDGAVAGWLLLIATSLLIAGWAQSAHLAGIGLAALGLWLGGLAPLPRDGYSPLLTGGVTLAGGTVIAAMLWGLPLLTSSSLTILLGQLLLFFGLGLWLSAGLWWILSFLKNDTRPKGKCPNKGIL</sequence>
<organism evidence="9 10">
    <name type="scientific">Aeromonas sobria</name>
    <dbReference type="NCBI Taxonomy" id="646"/>
    <lineage>
        <taxon>Bacteria</taxon>
        <taxon>Pseudomonadati</taxon>
        <taxon>Pseudomonadota</taxon>
        <taxon>Gammaproteobacteria</taxon>
        <taxon>Aeromonadales</taxon>
        <taxon>Aeromonadaceae</taxon>
        <taxon>Aeromonas</taxon>
    </lineage>
</organism>
<dbReference type="InterPro" id="IPR015797">
    <property type="entry name" value="NUDIX_hydrolase-like_dom_sf"/>
</dbReference>
<comment type="cofactor">
    <cofactor evidence="1">
        <name>Mg(2+)</name>
        <dbReference type="ChEBI" id="CHEBI:18420"/>
    </cofactor>
</comment>
<gene>
    <name evidence="9" type="ORF">AOX56_06575</name>
</gene>
<dbReference type="Gene3D" id="3.90.79.10">
    <property type="entry name" value="Nucleoside Triphosphate Pyrophosphohydrolase"/>
    <property type="match status" value="1"/>
</dbReference>
<feature type="chain" id="PRO_5014982034" description="undecaprenyl-diphosphate phosphatase" evidence="7">
    <location>
        <begin position="21"/>
        <end position="468"/>
    </location>
</feature>
<dbReference type="SMART" id="SM00014">
    <property type="entry name" value="acidPPc"/>
    <property type="match status" value="1"/>
</dbReference>
<dbReference type="PANTHER" id="PTHR14969:SF13">
    <property type="entry name" value="AT30094P"/>
    <property type="match status" value="1"/>
</dbReference>
<dbReference type="InterPro" id="IPR000326">
    <property type="entry name" value="PAP2/HPO"/>
</dbReference>
<keyword evidence="6" id="KW-1133">Transmembrane helix</keyword>
<dbReference type="GO" id="GO:0050380">
    <property type="term" value="F:undecaprenyl-diphosphatase activity"/>
    <property type="evidence" value="ECO:0007669"/>
    <property type="project" value="UniProtKB-EC"/>
</dbReference>
<accession>A0A2N3IML7</accession>
<dbReference type="Gene3D" id="1.20.144.10">
    <property type="entry name" value="Phosphatidic acid phosphatase type 2/haloperoxidase"/>
    <property type="match status" value="1"/>
</dbReference>
<feature type="transmembrane region" description="Helical" evidence="6">
    <location>
        <begin position="396"/>
        <end position="416"/>
    </location>
</feature>
<keyword evidence="6" id="KW-0812">Transmembrane</keyword>
<keyword evidence="6" id="KW-0472">Membrane</keyword>
<evidence type="ECO:0000256" key="7">
    <source>
        <dbReference type="SAM" id="SignalP"/>
    </source>
</evidence>
<feature type="transmembrane region" description="Helical" evidence="6">
    <location>
        <begin position="428"/>
        <end position="449"/>
    </location>
</feature>
<dbReference type="CDD" id="cd01610">
    <property type="entry name" value="PAP2_like"/>
    <property type="match status" value="1"/>
</dbReference>
<dbReference type="InterPro" id="IPR020084">
    <property type="entry name" value="NUDIX_hydrolase_CS"/>
</dbReference>
<dbReference type="PRINTS" id="PR00502">
    <property type="entry name" value="NUDIXFAMILY"/>
</dbReference>
<dbReference type="Pfam" id="PF00293">
    <property type="entry name" value="NUDIX"/>
    <property type="match status" value="1"/>
</dbReference>
<dbReference type="PROSITE" id="PS00893">
    <property type="entry name" value="NUDIX_BOX"/>
    <property type="match status" value="1"/>
</dbReference>
<feature type="transmembrane region" description="Helical" evidence="6">
    <location>
        <begin position="371"/>
        <end position="389"/>
    </location>
</feature>
<evidence type="ECO:0000256" key="1">
    <source>
        <dbReference type="ARBA" id="ARBA00001946"/>
    </source>
</evidence>
<dbReference type="Proteomes" id="UP000233526">
    <property type="component" value="Unassembled WGS sequence"/>
</dbReference>
<dbReference type="PANTHER" id="PTHR14969">
    <property type="entry name" value="SPHINGOSINE-1-PHOSPHATE PHOSPHOHYDROLASE"/>
    <property type="match status" value="1"/>
</dbReference>
<feature type="transmembrane region" description="Helical" evidence="6">
    <location>
        <begin position="349"/>
        <end position="365"/>
    </location>
</feature>
<dbReference type="SUPFAM" id="SSF55811">
    <property type="entry name" value="Nudix"/>
    <property type="match status" value="1"/>
</dbReference>
<evidence type="ECO:0000256" key="6">
    <source>
        <dbReference type="SAM" id="Phobius"/>
    </source>
</evidence>
<dbReference type="CDD" id="cd02883">
    <property type="entry name" value="NUDIX_Hydrolase"/>
    <property type="match status" value="1"/>
</dbReference>
<dbReference type="EC" id="3.6.1.27" evidence="2"/>
<evidence type="ECO:0000256" key="2">
    <source>
        <dbReference type="ARBA" id="ARBA00012374"/>
    </source>
</evidence>
<proteinExistence type="predicted"/>
<evidence type="ECO:0000313" key="9">
    <source>
        <dbReference type="EMBL" id="PKQ72002.1"/>
    </source>
</evidence>
<evidence type="ECO:0000256" key="5">
    <source>
        <dbReference type="ARBA" id="ARBA00047594"/>
    </source>
</evidence>
<feature type="domain" description="Nudix hydrolase" evidence="8">
    <location>
        <begin position="24"/>
        <end position="158"/>
    </location>
</feature>
<evidence type="ECO:0000256" key="4">
    <source>
        <dbReference type="ARBA" id="ARBA00032707"/>
    </source>
</evidence>
<keyword evidence="7" id="KW-0732">Signal</keyword>
<comment type="caution">
    <text evidence="9">The sequence shown here is derived from an EMBL/GenBank/DDBJ whole genome shotgun (WGS) entry which is preliminary data.</text>
</comment>
<dbReference type="Pfam" id="PF01569">
    <property type="entry name" value="PAP2"/>
    <property type="match status" value="1"/>
</dbReference>
<dbReference type="EMBL" id="LJZX01000078">
    <property type="protein sequence ID" value="PKQ72002.1"/>
    <property type="molecule type" value="Genomic_DNA"/>
</dbReference>
<dbReference type="InterPro" id="IPR000086">
    <property type="entry name" value="NUDIX_hydrolase_dom"/>
</dbReference>
<feature type="signal peptide" evidence="7">
    <location>
        <begin position="1"/>
        <end position="20"/>
    </location>
</feature>
<name>A0A2N3IML7_AERSO</name>
<dbReference type="SUPFAM" id="SSF48317">
    <property type="entry name" value="Acid phosphatase/Vanadium-dependent haloperoxidase"/>
    <property type="match status" value="1"/>
</dbReference>
<evidence type="ECO:0000256" key="3">
    <source>
        <dbReference type="ARBA" id="ARBA00022801"/>
    </source>
</evidence>
<evidence type="ECO:0000313" key="10">
    <source>
        <dbReference type="Proteomes" id="UP000233526"/>
    </source>
</evidence>
<dbReference type="RefSeq" id="WP_101320611.1">
    <property type="nucleotide sequence ID" value="NZ_CAWNSS010000078.1"/>
</dbReference>
<dbReference type="AlphaFoldDB" id="A0A2N3IML7"/>